<protein>
    <submittedName>
        <fullName evidence="1">Uncharacterized protein</fullName>
    </submittedName>
</protein>
<evidence type="ECO:0000313" key="1">
    <source>
        <dbReference type="EMBL" id="CBI14631.1"/>
    </source>
</evidence>
<gene>
    <name evidence="1" type="ordered locus">GALLO_2140</name>
</gene>
<accession>A0AA36JZJ4</accession>
<dbReference type="KEGG" id="sga:GALLO_2140"/>
<evidence type="ECO:0000313" key="2">
    <source>
        <dbReference type="Proteomes" id="UP000001517"/>
    </source>
</evidence>
<dbReference type="EMBL" id="FN597254">
    <property type="protein sequence ID" value="CBI14631.1"/>
    <property type="molecule type" value="Genomic_DNA"/>
</dbReference>
<dbReference type="AlphaFoldDB" id="A0AA36JZJ4"/>
<dbReference type="Proteomes" id="UP000001517">
    <property type="component" value="Chromosome"/>
</dbReference>
<reference evidence="1 2" key="1">
    <citation type="journal article" date="2010" name="J. Bacteriol.">
        <title>Genome sequence of Streptococcus gallolyticus: insights into its adaptation to the bovine rumen and its ability to cause endocarditis.</title>
        <authorList>
            <person name="Rusniok C."/>
            <person name="Couve E."/>
            <person name="Da Cunha V."/>
            <person name="El Gana R."/>
            <person name="Zidane N."/>
            <person name="Bouchier C."/>
            <person name="Poyart C."/>
            <person name="Leclercq R."/>
            <person name="Trieu-Cuot P."/>
            <person name="Glaser P."/>
        </authorList>
    </citation>
    <scope>NUCLEOTIDE SEQUENCE [LARGE SCALE GENOMIC DNA]</scope>
    <source>
        <strain evidence="1 2">UCN34</strain>
    </source>
</reference>
<proteinExistence type="predicted"/>
<dbReference type="RefSeq" id="WP_012962603.1">
    <property type="nucleotide sequence ID" value="NC_013798.1"/>
</dbReference>
<sequence length="54" mass="6104">MIDDIIPELNDLQTLATVALADDNLNTSQVVLRVIEQKIPRLIEFLEELDNGKI</sequence>
<organism evidence="1 2">
    <name type="scientific">Streptococcus gallolyticus (strain UCN34)</name>
    <dbReference type="NCBI Taxonomy" id="637909"/>
    <lineage>
        <taxon>Bacteria</taxon>
        <taxon>Bacillati</taxon>
        <taxon>Bacillota</taxon>
        <taxon>Bacilli</taxon>
        <taxon>Lactobacillales</taxon>
        <taxon>Streptococcaceae</taxon>
        <taxon>Streptococcus</taxon>
    </lineage>
</organism>
<name>A0AA36JZJ4_STRG3</name>